<dbReference type="InterPro" id="IPR036663">
    <property type="entry name" value="Fumarylacetoacetase_C_sf"/>
</dbReference>
<dbReference type="GO" id="GO:0016853">
    <property type="term" value="F:isomerase activity"/>
    <property type="evidence" value="ECO:0007669"/>
    <property type="project" value="UniProtKB-ARBA"/>
</dbReference>
<proteinExistence type="predicted"/>
<dbReference type="RefSeq" id="WP_074485267.1">
    <property type="nucleotide sequence ID" value="NZ_FMXP01000005.1"/>
</dbReference>
<organism evidence="3 4">
    <name type="scientific">Streptococcus henryi</name>
    <dbReference type="NCBI Taxonomy" id="439219"/>
    <lineage>
        <taxon>Bacteria</taxon>
        <taxon>Bacillati</taxon>
        <taxon>Bacillota</taxon>
        <taxon>Bacilli</taxon>
        <taxon>Lactobacillales</taxon>
        <taxon>Streptococcaceae</taxon>
        <taxon>Streptococcus</taxon>
    </lineage>
</organism>
<dbReference type="GO" id="GO:0046872">
    <property type="term" value="F:metal ion binding"/>
    <property type="evidence" value="ECO:0007669"/>
    <property type="project" value="UniProtKB-KW"/>
</dbReference>
<dbReference type="Proteomes" id="UP000182508">
    <property type="component" value="Unassembled WGS sequence"/>
</dbReference>
<dbReference type="eggNOG" id="COG0179">
    <property type="taxonomic scope" value="Bacteria"/>
</dbReference>
<dbReference type="SUPFAM" id="SSF56529">
    <property type="entry name" value="FAH"/>
    <property type="match status" value="1"/>
</dbReference>
<dbReference type="PANTHER" id="PTHR11820">
    <property type="entry name" value="ACYLPYRUVASE"/>
    <property type="match status" value="1"/>
</dbReference>
<keyword evidence="4" id="KW-1185">Reference proteome</keyword>
<reference evidence="3 4" key="1">
    <citation type="submission" date="2016-10" db="EMBL/GenBank/DDBJ databases">
        <authorList>
            <person name="de Groot N.N."/>
        </authorList>
    </citation>
    <scope>NUCLEOTIDE SEQUENCE [LARGE SCALE GENOMIC DNA]</scope>
    <source>
        <strain evidence="3 4">A-4</strain>
    </source>
</reference>
<dbReference type="EMBL" id="FMXP01000005">
    <property type="protein sequence ID" value="SDB09311.1"/>
    <property type="molecule type" value="Genomic_DNA"/>
</dbReference>
<sequence length="278" mass="30938">MKLTRIYRGNDIVTLIETDRGWLPLGGDIDSQALERGQALLNHIEDYEDADFILSLDNYKAAPLLSSAKNIICIGLNYQDHIAETSLAKTDFPEIFTKTTRALNSHEAPIVMSPYAKKYDYEGELVIIIGKEAKYVSEENAADYILGYTIGNDFSARDLQFRGSQWILGKTLDGFAPIGPSLVTADDFDFDNARITTKVNGHIRQEASLQRMIFKPAQIISYLSQFMTLQEGDIIFTGTPSGVILGDNEAKWSWLKDGDQISISITGIGQLDNILKSE</sequence>
<keyword evidence="1" id="KW-0479">Metal-binding</keyword>
<protein>
    <submittedName>
        <fullName evidence="3">2-keto-4-pentenoate hydratase/2-oxohepta-3-ene-1,7-dioic acid hydratase (Catechol pathway)</fullName>
    </submittedName>
</protein>
<dbReference type="STRING" id="439219.SAMN02910293_00478"/>
<name>A0A1G6ALU8_9STRE</name>
<evidence type="ECO:0000313" key="3">
    <source>
        <dbReference type="EMBL" id="SDB09311.1"/>
    </source>
</evidence>
<feature type="domain" description="Fumarylacetoacetase-like C-terminal" evidence="2">
    <location>
        <begin position="71"/>
        <end position="273"/>
    </location>
</feature>
<dbReference type="Gene3D" id="3.90.850.10">
    <property type="entry name" value="Fumarylacetoacetase-like, C-terminal domain"/>
    <property type="match status" value="1"/>
</dbReference>
<evidence type="ECO:0000256" key="1">
    <source>
        <dbReference type="ARBA" id="ARBA00022723"/>
    </source>
</evidence>
<evidence type="ECO:0000259" key="2">
    <source>
        <dbReference type="Pfam" id="PF01557"/>
    </source>
</evidence>
<dbReference type="GO" id="GO:0019752">
    <property type="term" value="P:carboxylic acid metabolic process"/>
    <property type="evidence" value="ECO:0007669"/>
    <property type="project" value="UniProtKB-ARBA"/>
</dbReference>
<dbReference type="AlphaFoldDB" id="A0A1G6ALU8"/>
<dbReference type="FunFam" id="3.90.850.10:FF:000002">
    <property type="entry name" value="2-hydroxyhepta-2,4-diene-1,7-dioate isomerase"/>
    <property type="match status" value="1"/>
</dbReference>
<dbReference type="InterPro" id="IPR011234">
    <property type="entry name" value="Fumarylacetoacetase-like_C"/>
</dbReference>
<gene>
    <name evidence="3" type="ORF">SAMN02910293_00478</name>
</gene>
<evidence type="ECO:0000313" key="4">
    <source>
        <dbReference type="Proteomes" id="UP000182508"/>
    </source>
</evidence>
<dbReference type="Pfam" id="PF01557">
    <property type="entry name" value="FAA_hydrolase"/>
    <property type="match status" value="1"/>
</dbReference>
<accession>A0A1G6ALU8</accession>